<sequence>MIPSGVKVFLASHPVDFRKGPDSLLSLVRDAGTDPFSGSLYVFRAKRADRIKIAWWDGSGVCLYSKRLEKNQFVWPKIGPARVQLNHAQLLALVDGMDWKRVRTVAVKRPEFVG</sequence>
<dbReference type="RefSeq" id="WP_163994980.1">
    <property type="nucleotide sequence ID" value="NZ_WUEY01000058.1"/>
</dbReference>
<evidence type="ECO:0000313" key="1">
    <source>
        <dbReference type="EMBL" id="NEI75025.1"/>
    </source>
</evidence>
<evidence type="ECO:0000313" key="2">
    <source>
        <dbReference type="Proteomes" id="UP000483035"/>
    </source>
</evidence>
<dbReference type="PANTHER" id="PTHR36455">
    <property type="match status" value="1"/>
</dbReference>
<dbReference type="Proteomes" id="UP000483035">
    <property type="component" value="Unassembled WGS sequence"/>
</dbReference>
<dbReference type="PANTHER" id="PTHR36455:SF1">
    <property type="entry name" value="BLR8292 PROTEIN"/>
    <property type="match status" value="1"/>
</dbReference>
<reference evidence="1 2" key="1">
    <citation type="submission" date="2019-12" db="EMBL/GenBank/DDBJ databases">
        <title>Rhizobium genotypes associated with high levels of biological nitrogen fixation by grain legumes in a temperate-maritime cropping system.</title>
        <authorList>
            <person name="Maluk M."/>
            <person name="Francesc Ferrando Molina F."/>
            <person name="Lopez Del Egido L."/>
            <person name="Lafos M."/>
            <person name="Langarica-Fuentes A."/>
            <person name="Gebre Yohannes G."/>
            <person name="Young M.W."/>
            <person name="Martin P."/>
            <person name="Gantlett R."/>
            <person name="Kenicer G."/>
            <person name="Hawes C."/>
            <person name="Begg G.S."/>
            <person name="Quilliam R.S."/>
            <person name="Squire G.R."/>
            <person name="Poole P.S."/>
            <person name="Young P.W."/>
            <person name="Iannetta P.M."/>
            <person name="James E.K."/>
        </authorList>
    </citation>
    <scope>NUCLEOTIDE SEQUENCE [LARGE SCALE GENOMIC DNA]</scope>
    <source>
        <strain evidence="1 2">JHI1118</strain>
    </source>
</reference>
<proteinExistence type="predicted"/>
<dbReference type="InterPro" id="IPR008878">
    <property type="entry name" value="Transposase_IS66_Orf2"/>
</dbReference>
<gene>
    <name evidence="1" type="primary">tnpB</name>
    <name evidence="1" type="ORF">GR212_36480</name>
</gene>
<comment type="caution">
    <text evidence="1">The sequence shown here is derived from an EMBL/GenBank/DDBJ whole genome shotgun (WGS) entry which is preliminary data.</text>
</comment>
<dbReference type="AlphaFoldDB" id="A0A6L9UG76"/>
<dbReference type="Pfam" id="PF05717">
    <property type="entry name" value="TnpB_IS66"/>
    <property type="match status" value="1"/>
</dbReference>
<protein>
    <submittedName>
        <fullName evidence="1">IS66 family insertion sequence element accessory protein TnpB</fullName>
    </submittedName>
</protein>
<dbReference type="NCBIfam" id="NF033819">
    <property type="entry name" value="IS66_TnpB"/>
    <property type="match status" value="1"/>
</dbReference>
<dbReference type="EMBL" id="WUEY01000058">
    <property type="protein sequence ID" value="NEI75025.1"/>
    <property type="molecule type" value="Genomic_DNA"/>
</dbReference>
<accession>A0A6L9UG76</accession>
<name>A0A6L9UG76_9HYPH</name>
<organism evidence="1 2">
    <name type="scientific">Rhizobium lusitanum</name>
    <dbReference type="NCBI Taxonomy" id="293958"/>
    <lineage>
        <taxon>Bacteria</taxon>
        <taxon>Pseudomonadati</taxon>
        <taxon>Pseudomonadota</taxon>
        <taxon>Alphaproteobacteria</taxon>
        <taxon>Hyphomicrobiales</taxon>
        <taxon>Rhizobiaceae</taxon>
        <taxon>Rhizobium/Agrobacterium group</taxon>
        <taxon>Rhizobium</taxon>
    </lineage>
</organism>